<dbReference type="AlphaFoldDB" id="A0A0C3FWZ0"/>
<protein>
    <submittedName>
        <fullName evidence="1">Uncharacterized protein</fullName>
    </submittedName>
</protein>
<name>A0A0C3FWZ0_PILCF</name>
<accession>A0A0C3FWZ0</accession>
<evidence type="ECO:0000313" key="2">
    <source>
        <dbReference type="Proteomes" id="UP000054166"/>
    </source>
</evidence>
<dbReference type="OrthoDB" id="10052321at2759"/>
<dbReference type="STRING" id="765440.A0A0C3FWZ0"/>
<evidence type="ECO:0000313" key="1">
    <source>
        <dbReference type="EMBL" id="KIM88690.1"/>
    </source>
</evidence>
<dbReference type="Proteomes" id="UP000054166">
    <property type="component" value="Unassembled WGS sequence"/>
</dbReference>
<sequence length="198" mass="22859">MEWCLGVTRHVQLSKTKQWDETEHPRYDAREADALMEAEGNDPARLRYRKMFWEAVPDGKDPVVPLLLEKARADGIRHAWEEEESKNHPRFVPPQPGTDKMEKVKMIAPPDRPMIKFVDIGGKFINKHESQKRTKKAAHRGALKAKKRKEVVADEQRRIQEALWIREAANAAVEAEKNTKKIEKLKWQPGVGRSLVLS</sequence>
<gene>
    <name evidence="1" type="ORF">PILCRDRAFT_813666</name>
</gene>
<organism evidence="1 2">
    <name type="scientific">Piloderma croceum (strain F 1598)</name>
    <dbReference type="NCBI Taxonomy" id="765440"/>
    <lineage>
        <taxon>Eukaryota</taxon>
        <taxon>Fungi</taxon>
        <taxon>Dikarya</taxon>
        <taxon>Basidiomycota</taxon>
        <taxon>Agaricomycotina</taxon>
        <taxon>Agaricomycetes</taxon>
        <taxon>Agaricomycetidae</taxon>
        <taxon>Atheliales</taxon>
        <taxon>Atheliaceae</taxon>
        <taxon>Piloderma</taxon>
    </lineage>
</organism>
<dbReference type="InParanoid" id="A0A0C3FWZ0"/>
<dbReference type="EMBL" id="KN832976">
    <property type="protein sequence ID" value="KIM88690.1"/>
    <property type="molecule type" value="Genomic_DNA"/>
</dbReference>
<proteinExistence type="predicted"/>
<dbReference type="HOGENOM" id="CLU_119166_0_0_1"/>
<keyword evidence="2" id="KW-1185">Reference proteome</keyword>
<reference evidence="2" key="2">
    <citation type="submission" date="2015-01" db="EMBL/GenBank/DDBJ databases">
        <title>Evolutionary Origins and Diversification of the Mycorrhizal Mutualists.</title>
        <authorList>
            <consortium name="DOE Joint Genome Institute"/>
            <consortium name="Mycorrhizal Genomics Consortium"/>
            <person name="Kohler A."/>
            <person name="Kuo A."/>
            <person name="Nagy L.G."/>
            <person name="Floudas D."/>
            <person name="Copeland A."/>
            <person name="Barry K.W."/>
            <person name="Cichocki N."/>
            <person name="Veneault-Fourrey C."/>
            <person name="LaButti K."/>
            <person name="Lindquist E.A."/>
            <person name="Lipzen A."/>
            <person name="Lundell T."/>
            <person name="Morin E."/>
            <person name="Murat C."/>
            <person name="Riley R."/>
            <person name="Ohm R."/>
            <person name="Sun H."/>
            <person name="Tunlid A."/>
            <person name="Henrissat B."/>
            <person name="Grigoriev I.V."/>
            <person name="Hibbett D.S."/>
            <person name="Martin F."/>
        </authorList>
    </citation>
    <scope>NUCLEOTIDE SEQUENCE [LARGE SCALE GENOMIC DNA]</scope>
    <source>
        <strain evidence="2">F 1598</strain>
    </source>
</reference>
<reference evidence="1 2" key="1">
    <citation type="submission" date="2014-04" db="EMBL/GenBank/DDBJ databases">
        <authorList>
            <consortium name="DOE Joint Genome Institute"/>
            <person name="Kuo A."/>
            <person name="Tarkka M."/>
            <person name="Buscot F."/>
            <person name="Kohler A."/>
            <person name="Nagy L.G."/>
            <person name="Floudas D."/>
            <person name="Copeland A."/>
            <person name="Barry K.W."/>
            <person name="Cichocki N."/>
            <person name="Veneault-Fourrey C."/>
            <person name="LaButti K."/>
            <person name="Lindquist E.A."/>
            <person name="Lipzen A."/>
            <person name="Lundell T."/>
            <person name="Morin E."/>
            <person name="Murat C."/>
            <person name="Sun H."/>
            <person name="Tunlid A."/>
            <person name="Henrissat B."/>
            <person name="Grigoriev I.V."/>
            <person name="Hibbett D.S."/>
            <person name="Martin F."/>
            <person name="Nordberg H.P."/>
            <person name="Cantor M.N."/>
            <person name="Hua S.X."/>
        </authorList>
    </citation>
    <scope>NUCLEOTIDE SEQUENCE [LARGE SCALE GENOMIC DNA]</scope>
    <source>
        <strain evidence="1 2">F 1598</strain>
    </source>
</reference>